<evidence type="ECO:0000256" key="1">
    <source>
        <dbReference type="ARBA" id="ARBA00022692"/>
    </source>
</evidence>
<evidence type="ECO:0000256" key="3">
    <source>
        <dbReference type="ARBA" id="ARBA00023136"/>
    </source>
</evidence>
<name>A0A0C3S2T7_PHLG1</name>
<evidence type="ECO:0000313" key="6">
    <source>
        <dbReference type="EMBL" id="KIP04012.1"/>
    </source>
</evidence>
<dbReference type="OrthoDB" id="5393181at2759"/>
<accession>A0A0C3S2T7</accession>
<dbReference type="PANTHER" id="PTHR28263">
    <property type="entry name" value="GOLGI TO ER TRAFFIC PROTEIN 2"/>
    <property type="match status" value="1"/>
</dbReference>
<evidence type="ECO:0000256" key="5">
    <source>
        <dbReference type="SAM" id="Phobius"/>
    </source>
</evidence>
<dbReference type="EMBL" id="KN840590">
    <property type="protein sequence ID" value="KIP04012.1"/>
    <property type="molecule type" value="Genomic_DNA"/>
</dbReference>
<feature type="transmembrane region" description="Helical" evidence="5">
    <location>
        <begin position="300"/>
        <end position="322"/>
    </location>
</feature>
<dbReference type="Pfam" id="PF08690">
    <property type="entry name" value="GET2"/>
    <property type="match status" value="1"/>
</dbReference>
<feature type="transmembrane region" description="Helical" evidence="5">
    <location>
        <begin position="182"/>
        <end position="201"/>
    </location>
</feature>
<feature type="region of interest" description="Disordered" evidence="4">
    <location>
        <begin position="1"/>
        <end position="91"/>
    </location>
</feature>
<evidence type="ECO:0000256" key="4">
    <source>
        <dbReference type="SAM" id="MobiDB-lite"/>
    </source>
</evidence>
<gene>
    <name evidence="6" type="ORF">PHLGIDRAFT_25833</name>
</gene>
<feature type="compositionally biased region" description="Polar residues" evidence="4">
    <location>
        <begin position="63"/>
        <end position="84"/>
    </location>
</feature>
<keyword evidence="2 5" id="KW-1133">Transmembrane helix</keyword>
<evidence type="ECO:0000313" key="7">
    <source>
        <dbReference type="Proteomes" id="UP000053257"/>
    </source>
</evidence>
<protein>
    <recommendedName>
        <fullName evidence="8">Golgi to ER traffic protein 2</fullName>
    </recommendedName>
</protein>
<organism evidence="6 7">
    <name type="scientific">Phlebiopsis gigantea (strain 11061_1 CR5-6)</name>
    <name type="common">White-rot fungus</name>
    <name type="synonym">Peniophora gigantea</name>
    <dbReference type="NCBI Taxonomy" id="745531"/>
    <lineage>
        <taxon>Eukaryota</taxon>
        <taxon>Fungi</taxon>
        <taxon>Dikarya</taxon>
        <taxon>Basidiomycota</taxon>
        <taxon>Agaricomycotina</taxon>
        <taxon>Agaricomycetes</taxon>
        <taxon>Polyporales</taxon>
        <taxon>Phanerochaetaceae</taxon>
        <taxon>Phlebiopsis</taxon>
    </lineage>
</organism>
<evidence type="ECO:0000256" key="2">
    <source>
        <dbReference type="ARBA" id="ARBA00022989"/>
    </source>
</evidence>
<dbReference type="AlphaFoldDB" id="A0A0C3S2T7"/>
<dbReference type="Proteomes" id="UP000053257">
    <property type="component" value="Unassembled WGS sequence"/>
</dbReference>
<dbReference type="PANTHER" id="PTHR28263:SF1">
    <property type="entry name" value="GOLGI TO ER TRAFFIC PROTEIN 2"/>
    <property type="match status" value="1"/>
</dbReference>
<dbReference type="InterPro" id="IPR028143">
    <property type="entry name" value="Get2/sif1"/>
</dbReference>
<evidence type="ECO:0008006" key="8">
    <source>
        <dbReference type="Google" id="ProtNLM"/>
    </source>
</evidence>
<feature type="transmembrane region" description="Helical" evidence="5">
    <location>
        <begin position="236"/>
        <end position="257"/>
    </location>
</feature>
<dbReference type="STRING" id="745531.A0A0C3S2T7"/>
<keyword evidence="1 5" id="KW-0812">Transmembrane</keyword>
<dbReference type="GO" id="GO:0006890">
    <property type="term" value="P:retrograde vesicle-mediated transport, Golgi to endoplasmic reticulum"/>
    <property type="evidence" value="ECO:0007669"/>
    <property type="project" value="TreeGrafter"/>
</dbReference>
<proteinExistence type="predicted"/>
<feature type="transmembrane region" description="Helical" evidence="5">
    <location>
        <begin position="269"/>
        <end position="288"/>
    </location>
</feature>
<sequence length="323" mass="35321">MSSAAAREARKQAILNRGRDRLAKLTTSGRGEDSPVYQHADPPLASMPAPTNVREFLGEDTLSIGTPPTMSRKPSGSRPQSTFGSAPDPSIWSEEQQQQLMNALMGNLGAPPSMPGLPPAQVSANDNPAMPDDNPLAALMAMLPQQGGQGSAGAPPGMIPSNLFGQPPAPVQPTKKTFLQKIMPLIHLLAGWILLSYFVLWKEPQVYELQPHAASTFDSIWNRWAELGWKKPQDNWGVQFVPLFWAFTTLTIVLHSWRIFRGVDPIQPPMLLALALPHLPPPLPFIILNGMKYLQIGSVFLDDIAVLVFGIGMLIWVASWFAN</sequence>
<feature type="compositionally biased region" description="Basic and acidic residues" evidence="4">
    <location>
        <begin position="7"/>
        <end position="23"/>
    </location>
</feature>
<keyword evidence="3 5" id="KW-0472">Membrane</keyword>
<dbReference type="HOGENOM" id="CLU_060585_0_0_1"/>
<reference evidence="6 7" key="1">
    <citation type="journal article" date="2014" name="PLoS Genet.">
        <title>Analysis of the Phlebiopsis gigantea genome, transcriptome and secretome provides insight into its pioneer colonization strategies of wood.</title>
        <authorList>
            <person name="Hori C."/>
            <person name="Ishida T."/>
            <person name="Igarashi K."/>
            <person name="Samejima M."/>
            <person name="Suzuki H."/>
            <person name="Master E."/>
            <person name="Ferreira P."/>
            <person name="Ruiz-Duenas F.J."/>
            <person name="Held B."/>
            <person name="Canessa P."/>
            <person name="Larrondo L.F."/>
            <person name="Schmoll M."/>
            <person name="Druzhinina I.S."/>
            <person name="Kubicek C.P."/>
            <person name="Gaskell J.A."/>
            <person name="Kersten P."/>
            <person name="St John F."/>
            <person name="Glasner J."/>
            <person name="Sabat G."/>
            <person name="Splinter BonDurant S."/>
            <person name="Syed K."/>
            <person name="Yadav J."/>
            <person name="Mgbeahuruike A.C."/>
            <person name="Kovalchuk A."/>
            <person name="Asiegbu F.O."/>
            <person name="Lackner G."/>
            <person name="Hoffmeister D."/>
            <person name="Rencoret J."/>
            <person name="Gutierrez A."/>
            <person name="Sun H."/>
            <person name="Lindquist E."/>
            <person name="Barry K."/>
            <person name="Riley R."/>
            <person name="Grigoriev I.V."/>
            <person name="Henrissat B."/>
            <person name="Kues U."/>
            <person name="Berka R.M."/>
            <person name="Martinez A.T."/>
            <person name="Covert S.F."/>
            <person name="Blanchette R.A."/>
            <person name="Cullen D."/>
        </authorList>
    </citation>
    <scope>NUCLEOTIDE SEQUENCE [LARGE SCALE GENOMIC DNA]</scope>
    <source>
        <strain evidence="6 7">11061_1 CR5-6</strain>
    </source>
</reference>
<keyword evidence="7" id="KW-1185">Reference proteome</keyword>